<proteinExistence type="predicted"/>
<dbReference type="Proteomes" id="UP000217790">
    <property type="component" value="Unassembled WGS sequence"/>
</dbReference>
<reference evidence="3" key="1">
    <citation type="journal article" date="2017" name="Nat. Ecol. Evol.">
        <title>Genome expansion and lineage-specific genetic innovations in the forest pathogenic fungi Armillaria.</title>
        <authorList>
            <person name="Sipos G."/>
            <person name="Prasanna A.N."/>
            <person name="Walter M.C."/>
            <person name="O'Connor E."/>
            <person name="Balint B."/>
            <person name="Krizsan K."/>
            <person name="Kiss B."/>
            <person name="Hess J."/>
            <person name="Varga T."/>
            <person name="Slot J."/>
            <person name="Riley R."/>
            <person name="Boka B."/>
            <person name="Rigling D."/>
            <person name="Barry K."/>
            <person name="Lee J."/>
            <person name="Mihaltcheva S."/>
            <person name="LaButti K."/>
            <person name="Lipzen A."/>
            <person name="Waldron R."/>
            <person name="Moloney N.M."/>
            <person name="Sperisen C."/>
            <person name="Kredics L."/>
            <person name="Vagvoelgyi C."/>
            <person name="Patrignani A."/>
            <person name="Fitzpatrick D."/>
            <person name="Nagy I."/>
            <person name="Doyle S."/>
            <person name="Anderson J.B."/>
            <person name="Grigoriev I.V."/>
            <person name="Gueldener U."/>
            <person name="Muensterkoetter M."/>
            <person name="Nagy L.G."/>
        </authorList>
    </citation>
    <scope>NUCLEOTIDE SEQUENCE [LARGE SCALE GENOMIC DNA]</scope>
    <source>
        <strain evidence="3">Ar21-2</strain>
    </source>
</reference>
<dbReference type="EMBL" id="KZ293693">
    <property type="protein sequence ID" value="PBK85052.1"/>
    <property type="molecule type" value="Genomic_DNA"/>
</dbReference>
<feature type="region of interest" description="Disordered" evidence="1">
    <location>
        <begin position="44"/>
        <end position="74"/>
    </location>
</feature>
<dbReference type="InParanoid" id="A0A2H3D0U9"/>
<protein>
    <submittedName>
        <fullName evidence="2">Uncharacterized protein</fullName>
    </submittedName>
</protein>
<accession>A0A2H3D0U9</accession>
<evidence type="ECO:0000256" key="1">
    <source>
        <dbReference type="SAM" id="MobiDB-lite"/>
    </source>
</evidence>
<keyword evidence="3" id="KW-1185">Reference proteome</keyword>
<dbReference type="AlphaFoldDB" id="A0A2H3D0U9"/>
<name>A0A2H3D0U9_ARMGA</name>
<organism evidence="2 3">
    <name type="scientific">Armillaria gallica</name>
    <name type="common">Bulbous honey fungus</name>
    <name type="synonym">Armillaria bulbosa</name>
    <dbReference type="NCBI Taxonomy" id="47427"/>
    <lineage>
        <taxon>Eukaryota</taxon>
        <taxon>Fungi</taxon>
        <taxon>Dikarya</taxon>
        <taxon>Basidiomycota</taxon>
        <taxon>Agaricomycotina</taxon>
        <taxon>Agaricomycetes</taxon>
        <taxon>Agaricomycetidae</taxon>
        <taxon>Agaricales</taxon>
        <taxon>Marasmiineae</taxon>
        <taxon>Physalacriaceae</taxon>
        <taxon>Armillaria</taxon>
    </lineage>
</organism>
<evidence type="ECO:0000313" key="3">
    <source>
        <dbReference type="Proteomes" id="UP000217790"/>
    </source>
</evidence>
<feature type="compositionally biased region" description="Basic and acidic residues" evidence="1">
    <location>
        <begin position="63"/>
        <end position="74"/>
    </location>
</feature>
<sequence>MQATVLGNAYPTAVSEVPMFTVSNTSTSNIHIAASMSRLCATGAQGHANTGNENGPGNKRLSNIRDKPFARSSL</sequence>
<gene>
    <name evidence="2" type="ORF">ARMGADRAFT_1018128</name>
</gene>
<evidence type="ECO:0000313" key="2">
    <source>
        <dbReference type="EMBL" id="PBK85052.1"/>
    </source>
</evidence>